<dbReference type="PANTHER" id="PTHR47435:SF4">
    <property type="entry name" value="KELCH REPEAT PROTEIN (AFU_ORTHOLOGUE AFUA_5G12780)"/>
    <property type="match status" value="1"/>
</dbReference>
<dbReference type="AlphaFoldDB" id="A0A067PR17"/>
<dbReference type="Pfam" id="PF24681">
    <property type="entry name" value="Kelch_KLHDC2_KLHL20_DRC7"/>
    <property type="match status" value="1"/>
</dbReference>
<feature type="region of interest" description="Disordered" evidence="3">
    <location>
        <begin position="68"/>
        <end position="98"/>
    </location>
</feature>
<evidence type="ECO:0000256" key="3">
    <source>
        <dbReference type="SAM" id="MobiDB-lite"/>
    </source>
</evidence>
<keyword evidence="1" id="KW-0677">Repeat</keyword>
<accession>A0A067PR17</accession>
<dbReference type="SUPFAM" id="SSF50965">
    <property type="entry name" value="Galactose oxidase, central domain"/>
    <property type="match status" value="1"/>
</dbReference>
<dbReference type="GO" id="GO:0019760">
    <property type="term" value="P:glucosinolate metabolic process"/>
    <property type="evidence" value="ECO:0007669"/>
    <property type="project" value="UniProtKB-ARBA"/>
</dbReference>
<dbReference type="Gene3D" id="2.120.10.80">
    <property type="entry name" value="Kelch-type beta propeller"/>
    <property type="match status" value="1"/>
</dbReference>
<dbReference type="EMBL" id="KL197722">
    <property type="protein sequence ID" value="KDQ56255.1"/>
    <property type="molecule type" value="Genomic_DNA"/>
</dbReference>
<sequence>MPPPRPLARWSLISTLSSKARSSHCVSVTNTGTCLVYAGELKPRTPIDDSSDLRGCLHTFDLKSLLGANRGSGGTSVQDRGSILSPGPSSVPQPRVGAASTWSVRDKAMYMWGGRGGVDMAPLGKEEAGMWKATLQLEGGGEGVRWERADAPGEEPESRSYHTIVSLKDHIYVHAGCPTTGRVGSLQSFNVVSRIWKELACAPEPGRGGTALAIATLKNEGDVLLRFGGFAGYELPKDNTLDIYTITTNTWRTLTPSPDPQHGYPGPRSVHGFHSFTSPSPSLSNAIAILWHGEREASALGHAGAGAFWDDVWVLLDKPESDGTEWMKVSVDDVGEGGKPEGRGWFEPAGWVDEKGEMKIVMFGGLVGSNERSGELWVLEVE</sequence>
<evidence type="ECO:0000313" key="4">
    <source>
        <dbReference type="EMBL" id="KDQ56255.1"/>
    </source>
</evidence>
<organism evidence="4 5">
    <name type="scientific">Jaapia argillacea MUCL 33604</name>
    <dbReference type="NCBI Taxonomy" id="933084"/>
    <lineage>
        <taxon>Eukaryota</taxon>
        <taxon>Fungi</taxon>
        <taxon>Dikarya</taxon>
        <taxon>Basidiomycota</taxon>
        <taxon>Agaricomycotina</taxon>
        <taxon>Agaricomycetes</taxon>
        <taxon>Agaricomycetidae</taxon>
        <taxon>Jaapiales</taxon>
        <taxon>Jaapiaceae</taxon>
        <taxon>Jaapia</taxon>
    </lineage>
</organism>
<keyword evidence="2" id="KW-0408">Iron</keyword>
<evidence type="ECO:0008006" key="6">
    <source>
        <dbReference type="Google" id="ProtNLM"/>
    </source>
</evidence>
<evidence type="ECO:0000256" key="1">
    <source>
        <dbReference type="ARBA" id="ARBA00022737"/>
    </source>
</evidence>
<name>A0A067PR17_9AGAM</name>
<evidence type="ECO:0000256" key="2">
    <source>
        <dbReference type="ARBA" id="ARBA00023004"/>
    </source>
</evidence>
<evidence type="ECO:0000313" key="5">
    <source>
        <dbReference type="Proteomes" id="UP000027265"/>
    </source>
</evidence>
<dbReference type="Proteomes" id="UP000027265">
    <property type="component" value="Unassembled WGS sequence"/>
</dbReference>
<proteinExistence type="predicted"/>
<protein>
    <recommendedName>
        <fullName evidence="6">Galactose oxidase</fullName>
    </recommendedName>
</protein>
<dbReference type="InterPro" id="IPR011043">
    <property type="entry name" value="Gal_Oxase/kelch_b-propeller"/>
</dbReference>
<dbReference type="InterPro" id="IPR015915">
    <property type="entry name" value="Kelch-typ_b-propeller"/>
</dbReference>
<gene>
    <name evidence="4" type="ORF">JAAARDRAFT_59159</name>
</gene>
<dbReference type="PANTHER" id="PTHR47435">
    <property type="entry name" value="KELCH REPEAT PROTEIN (AFU_ORTHOLOGUE AFUA_5G12780)"/>
    <property type="match status" value="1"/>
</dbReference>
<keyword evidence="5" id="KW-1185">Reference proteome</keyword>
<dbReference type="STRING" id="933084.A0A067PR17"/>
<dbReference type="HOGENOM" id="CLU_030461_1_0_1"/>
<dbReference type="OrthoDB" id="10250130at2759"/>
<reference evidence="5" key="1">
    <citation type="journal article" date="2014" name="Proc. Natl. Acad. Sci. U.S.A.">
        <title>Extensive sampling of basidiomycete genomes demonstrates inadequacy of the white-rot/brown-rot paradigm for wood decay fungi.</title>
        <authorList>
            <person name="Riley R."/>
            <person name="Salamov A.A."/>
            <person name="Brown D.W."/>
            <person name="Nagy L.G."/>
            <person name="Floudas D."/>
            <person name="Held B.W."/>
            <person name="Levasseur A."/>
            <person name="Lombard V."/>
            <person name="Morin E."/>
            <person name="Otillar R."/>
            <person name="Lindquist E.A."/>
            <person name="Sun H."/>
            <person name="LaButti K.M."/>
            <person name="Schmutz J."/>
            <person name="Jabbour D."/>
            <person name="Luo H."/>
            <person name="Baker S.E."/>
            <person name="Pisabarro A.G."/>
            <person name="Walton J.D."/>
            <person name="Blanchette R.A."/>
            <person name="Henrissat B."/>
            <person name="Martin F."/>
            <person name="Cullen D."/>
            <person name="Hibbett D.S."/>
            <person name="Grigoriev I.V."/>
        </authorList>
    </citation>
    <scope>NUCLEOTIDE SEQUENCE [LARGE SCALE GENOMIC DNA]</scope>
    <source>
        <strain evidence="5">MUCL 33604</strain>
    </source>
</reference>
<dbReference type="InParanoid" id="A0A067PR17"/>